<dbReference type="HOGENOM" id="CLU_836040_0_0_9"/>
<dbReference type="EMBL" id="AQFT01000136">
    <property type="protein sequence ID" value="EMZ21123.1"/>
    <property type="molecule type" value="Genomic_DNA"/>
</dbReference>
<gene>
    <name evidence="2" type="ORF">C823_04696</name>
</gene>
<protein>
    <recommendedName>
        <fullName evidence="1">Phosphoadenosine phosphosulphate reductase domain-containing protein</fullName>
    </recommendedName>
</protein>
<evidence type="ECO:0000313" key="3">
    <source>
        <dbReference type="Proteomes" id="UP000012589"/>
    </source>
</evidence>
<dbReference type="PANTHER" id="PTHR43196:SF2">
    <property type="entry name" value="PHOSPHOADENOSINE PHOSPHOSULFATE REDUCTASE"/>
    <property type="match status" value="1"/>
</dbReference>
<name>N2A3T5_9FIRM</name>
<dbReference type="STRING" id="1235802.C823_04696"/>
<proteinExistence type="predicted"/>
<dbReference type="Proteomes" id="UP000012589">
    <property type="component" value="Unassembled WGS sequence"/>
</dbReference>
<feature type="domain" description="Phosphoadenosine phosphosulphate reductase" evidence="1">
    <location>
        <begin position="37"/>
        <end position="112"/>
    </location>
</feature>
<keyword evidence="3" id="KW-1185">Reference proteome</keyword>
<evidence type="ECO:0000313" key="2">
    <source>
        <dbReference type="EMBL" id="EMZ21123.1"/>
    </source>
</evidence>
<dbReference type="InterPro" id="IPR002500">
    <property type="entry name" value="PAPS_reduct_dom"/>
</dbReference>
<organism evidence="2 3">
    <name type="scientific">Eubacterium plexicaudatum ASF492</name>
    <dbReference type="NCBI Taxonomy" id="1235802"/>
    <lineage>
        <taxon>Bacteria</taxon>
        <taxon>Bacillati</taxon>
        <taxon>Bacillota</taxon>
        <taxon>Clostridia</taxon>
        <taxon>Eubacteriales</taxon>
        <taxon>Eubacteriaceae</taxon>
        <taxon>Eubacterium</taxon>
    </lineage>
</organism>
<dbReference type="PATRIC" id="fig|1235802.3.peg.4957"/>
<dbReference type="GO" id="GO:0003824">
    <property type="term" value="F:catalytic activity"/>
    <property type="evidence" value="ECO:0007669"/>
    <property type="project" value="InterPro"/>
</dbReference>
<dbReference type="SUPFAM" id="SSF52402">
    <property type="entry name" value="Adenine nucleotide alpha hydrolases-like"/>
    <property type="match status" value="1"/>
</dbReference>
<dbReference type="eggNOG" id="ENOG5033UIT">
    <property type="taxonomic scope" value="Bacteria"/>
</dbReference>
<comment type="caution">
    <text evidence="2">The sequence shown here is derived from an EMBL/GenBank/DDBJ whole genome shotgun (WGS) entry which is preliminary data.</text>
</comment>
<dbReference type="AlphaFoldDB" id="N2A3T5"/>
<evidence type="ECO:0000259" key="1">
    <source>
        <dbReference type="Pfam" id="PF01507"/>
    </source>
</evidence>
<dbReference type="PANTHER" id="PTHR43196">
    <property type="entry name" value="SULFATE ADENYLYLTRANSFERASE SUBUNIT 2"/>
    <property type="match status" value="1"/>
</dbReference>
<sequence length="375" mass="44300">MGEKTLTGLLENCPQNQTIGDNLIRAWSRINNSKYEKIVCSISGGSDSDVMLDICTKCDKDNKIEYVWFDTGLEYQATKNHLKYLEEKYGINIMPYKAIKSIPLTCKQYGQPFLSKQVSEFMQRLQKYNFKWESEDFDLLIKKYCIEISNENAFKNGKFKNGVKEYKGKYYRGCVSALLWWCNKYKKGSKFNISYNKWLKEFIIENPPEFKISNTCCKYAKKDVAHKLLSDFEYDLNIVGIRKSEGGARSSAYKSCFDENGKSKKNTYDNYRPLFWYKNSDKEEYDKHYEITHSLCYTEYGLKRTGCCCCPYGRDFEYELKITKEYEPKLFIAVNNIFGDSYEYTKKYKEFCKEMNEKKIEVSKYGNENFDSLDY</sequence>
<dbReference type="InterPro" id="IPR050128">
    <property type="entry name" value="Sulfate_adenylyltrnsfr_sub2"/>
</dbReference>
<dbReference type="Gene3D" id="3.40.50.620">
    <property type="entry name" value="HUPs"/>
    <property type="match status" value="2"/>
</dbReference>
<dbReference type="Pfam" id="PF01507">
    <property type="entry name" value="PAPS_reduct"/>
    <property type="match status" value="1"/>
</dbReference>
<accession>N2A3T5</accession>
<dbReference type="InterPro" id="IPR014729">
    <property type="entry name" value="Rossmann-like_a/b/a_fold"/>
</dbReference>
<reference evidence="2 3" key="1">
    <citation type="journal article" date="2014" name="Genome Announc.">
        <title>Draft genome sequences of the altered schaedler flora, a defined bacterial community from gnotobiotic mice.</title>
        <authorList>
            <person name="Wannemuehler M.J."/>
            <person name="Overstreet A.M."/>
            <person name="Ward D.V."/>
            <person name="Phillips G.J."/>
        </authorList>
    </citation>
    <scope>NUCLEOTIDE SEQUENCE [LARGE SCALE GENOMIC DNA]</scope>
    <source>
        <strain evidence="2 3">ASF492</strain>
    </source>
</reference>